<feature type="compositionally biased region" description="Low complexity" evidence="6">
    <location>
        <begin position="1909"/>
        <end position="1923"/>
    </location>
</feature>
<dbReference type="GO" id="GO:0006397">
    <property type="term" value="P:mRNA processing"/>
    <property type="evidence" value="ECO:0007669"/>
    <property type="project" value="UniProtKB-KW"/>
</dbReference>
<feature type="region of interest" description="Disordered" evidence="6">
    <location>
        <begin position="1763"/>
        <end position="1931"/>
    </location>
</feature>
<dbReference type="InterPro" id="IPR026736">
    <property type="entry name" value="Virilizer"/>
</dbReference>
<evidence type="ECO:0000313" key="9">
    <source>
        <dbReference type="Proteomes" id="UP001222027"/>
    </source>
</evidence>
<reference evidence="8 9" key="1">
    <citation type="submission" date="2022-12" db="EMBL/GenBank/DDBJ databases">
        <title>Chromosome-scale assembly of the Ensete ventricosum genome.</title>
        <authorList>
            <person name="Dussert Y."/>
            <person name="Stocks J."/>
            <person name="Wendawek A."/>
            <person name="Woldeyes F."/>
            <person name="Nichols R.A."/>
            <person name="Borrell J.S."/>
        </authorList>
    </citation>
    <scope>NUCLEOTIDE SEQUENCE [LARGE SCALE GENOMIC DNA]</scope>
    <source>
        <strain evidence="9">cv. Maze</strain>
        <tissue evidence="8">Seeds</tissue>
    </source>
</reference>
<dbReference type="Pfam" id="PF15912">
    <property type="entry name" value="VIR_N"/>
    <property type="match status" value="1"/>
</dbReference>
<evidence type="ECO:0000256" key="1">
    <source>
        <dbReference type="ARBA" id="ARBA00004123"/>
    </source>
</evidence>
<keyword evidence="5" id="KW-0539">Nucleus</keyword>
<evidence type="ECO:0000259" key="7">
    <source>
        <dbReference type="Pfam" id="PF15912"/>
    </source>
</evidence>
<feature type="compositionally biased region" description="Polar residues" evidence="6">
    <location>
        <begin position="1809"/>
        <end position="1823"/>
    </location>
</feature>
<evidence type="ECO:0000313" key="8">
    <source>
        <dbReference type="EMBL" id="KAJ8493702.1"/>
    </source>
</evidence>
<dbReference type="GO" id="GO:0003723">
    <property type="term" value="F:RNA binding"/>
    <property type="evidence" value="ECO:0007669"/>
    <property type="project" value="TreeGrafter"/>
</dbReference>
<evidence type="ECO:0000256" key="4">
    <source>
        <dbReference type="ARBA" id="ARBA00023187"/>
    </source>
</evidence>
<feature type="compositionally biased region" description="Polar residues" evidence="6">
    <location>
        <begin position="1791"/>
        <end position="1800"/>
    </location>
</feature>
<feature type="domain" description="Virilizer N-terminal" evidence="7">
    <location>
        <begin position="8"/>
        <end position="123"/>
    </location>
</feature>
<dbReference type="InterPro" id="IPR031801">
    <property type="entry name" value="VIR_N"/>
</dbReference>
<feature type="compositionally biased region" description="Polar residues" evidence="6">
    <location>
        <begin position="1598"/>
        <end position="1615"/>
    </location>
</feature>
<gene>
    <name evidence="8" type="ORF">OPV22_015423</name>
</gene>
<feature type="compositionally biased region" description="Basic and acidic residues" evidence="6">
    <location>
        <begin position="1582"/>
        <end position="1593"/>
    </location>
</feature>
<keyword evidence="9" id="KW-1185">Reference proteome</keyword>
<comment type="caution">
    <text evidence="8">The sequence shown here is derived from an EMBL/GenBank/DDBJ whole genome shotgun (WGS) entry which is preliminary data.</text>
</comment>
<sequence length="2051" mass="225917">MGRSEPCVLFAQSFVHSQLDEYVDEVLFAEPVIITACEFLEQNASPSAPNVPLIGATSPPSFALEIFVHSEGESRFRRLCQPFLYSHSSSNVLEVEAIVTNHLVLRGSYRSLTLIVYGNTTEDLGQFNIEFDLDNSLANVVYSPSEGKSEDLPPALCSNKLMFEESMTSLKYIAFPVAMFDIPPELKQFLLLAVKFCQVADFENQLSEIVSTVVSPVLSYGRHDSSNNTFYWDQNMLVGVTDHKKDMEKINDVLVQARKETLELWNSKSVDSQSAEASADFERAETLISELLIDMFNKCKIFKSTSDVELQLFSQTKHMILLLGLTLLFCSSREGCFQFVNNGGMEEIVWLLSHENSPAITLMLLGIVECATRHGIGCEGFLGWWPRGDENVPVAYILHRLRFYEIATRYEAAVLSSLANLSDHSTIAADGIESLVTASSHLKQIMKLINLYKPVEDSPLTFARRLSKLEQSEGLLSYKATIDCITTSKCTFAVSDIDTCLLTLLEDKGFFPLSAALLSSPTLQSANDKNTVIFMEIVTSVEYILLNLLFHRSGLCFLLTHPEATELVILSLQDVEETTKKECMTLRQAAVFLSKGFICHPQEVAMIIELHLKVGIAIDRLLNTGPQSDDLLWILWELCAISRSESGRQALFVLGHFPEVISVLLDALRSYRDKEPTGTSRLSLAIFHSAAEIFEVMVTDSAASSLNSWIGHAVELHKALHLASPRTNSKDAPMRLLEWIDAGVVYHRNGAIGLLRYAAVLASGREAHLSPSSVLVSDSIDVENVIGDSTNNSDAQVVDNLLGKLVSDKYFDGVTLCTSSVVQLTTTFRILAFISDDSAVAASLFEEGAVTLVYVVLVSCKSMLERLSNSYDYLVDEGAEYNSTTNLLRKRSHEQSLIDLMIPSLLLLLNLLEKLRDAKEQYRNKKLLNALLQLHREISLKLAASAADLSFPYPSSTLGFGAVCHLLTSALACWPIFDWTPGLFHCVLESVRATSSLALGPKDACSIFCLLGDLFPDEGIWSWKNEMPPLSALRTLSVGTLLGPQVEKDVNWYLKPEHLMVLLIQLTPQLDRIAPIALHFAFSALMVVQDMLRVFIIRVATQRAECAVVLLQPMISWIDNHVDETSPSEMDIFKVYQLLHFIASLLEHPHAKALLLNMGALKILGKVLQRYIVAFKTDGNLILESRVPPSNVSVLIWSLPVLKSLALIFSSQSLVKQSESPERKLDEICIEEFSCVVHQLLKLLQVLPVGRELLSCLVTFTEIVTCSQGRSALAFLFSQISSAVPDEQERDERAGDGNSFDEVDWRSSPPFLCCLKSLLWSSDANICTVGDVVEILYTLSLCAMCLSVQDDKLDGVSILKWLFGLSNDVNHSEVSSEEQLGKVSNITEKLDQRITNDDENGTVKVGKPTLYQVRESVKSMLGLLQGSSSSLTKLEGTTLSEASAAPSDIVQPLDSTSQNMPSLTVAFVDDKAAFMLSNFWKFNQDAEKIGYDFSVGEFAEKLTWECPDSSLERQLMLTSSSKRKLALADGSNKRSRDSLGPESVGSGAFPRGLNMPSGPSGPTRRDTFRQRKPNTSRPPSMHVDDYVARERNIDGASNGPSIVGSSQRGMSTSGRPPSIHVDEFMARQKERQNPTLAAVGDGSQFKNLAHASPNYSVKLDKPRQVKADLDDDLQEINIIFDEESESDDRLPFPQPDENLCPPVVIGESSPSFVVGETEGDADDPTRFSPLSTPPATREGSVHMNIPVGQLASRHEVPAFQDANASSENIGGTGAENSSCEQSEESKYVSPNAGSRVSTIHHSTKHTAFPSHTHNASPSPSSVQPLGPSSLYQSNSPQRGVDGSVSSGSHDRLNVPINQPPLPPMPPPASVSAQTAEPGQSHSLPFSNNARDLQPPVPSGYPPRSFDLQSDNPPSTSNSLLSNSQPGLDSKLPWNVASGSRLHTDIFASGTSARQVPQQLQVPQLQFYYQPQQQEPVLQPLQPMPEQIQQSTQNIQADNSLLQQKDSGITLQQYFASPEAIQSLLSDRDKLCQLLEQHPKLMQMLQERLGQQ</sequence>
<keyword evidence="3" id="KW-0507">mRNA processing</keyword>
<feature type="compositionally biased region" description="Polar residues" evidence="6">
    <location>
        <begin position="1870"/>
        <end position="1890"/>
    </location>
</feature>
<evidence type="ECO:0000256" key="6">
    <source>
        <dbReference type="SAM" id="MobiDB-lite"/>
    </source>
</evidence>
<comment type="similarity">
    <text evidence="2">Belongs to the vir family.</text>
</comment>
<feature type="region of interest" description="Disordered" evidence="6">
    <location>
        <begin position="1715"/>
        <end position="1741"/>
    </location>
</feature>
<dbReference type="PANTHER" id="PTHR23185:SF0">
    <property type="entry name" value="PROTEIN VIRILIZER HOMOLOG"/>
    <property type="match status" value="1"/>
</dbReference>
<feature type="region of interest" description="Disordered" evidence="6">
    <location>
        <begin position="1525"/>
        <end position="1618"/>
    </location>
</feature>
<accession>A0AAV8R052</accession>
<evidence type="ECO:0000256" key="2">
    <source>
        <dbReference type="ARBA" id="ARBA00008371"/>
    </source>
</evidence>
<feature type="compositionally biased region" description="Polar residues" evidence="6">
    <location>
        <begin position="1763"/>
        <end position="1780"/>
    </location>
</feature>
<proteinExistence type="inferred from homology"/>
<dbReference type="EMBL" id="JAQQAF010000004">
    <property type="protein sequence ID" value="KAJ8493702.1"/>
    <property type="molecule type" value="Genomic_DNA"/>
</dbReference>
<comment type="subcellular location">
    <subcellularLocation>
        <location evidence="1">Nucleus</location>
    </subcellularLocation>
</comment>
<feature type="compositionally biased region" description="Pro residues" evidence="6">
    <location>
        <begin position="1857"/>
        <end position="1868"/>
    </location>
</feature>
<dbReference type="PANTHER" id="PTHR23185">
    <property type="entry name" value="PROTEIN VIRILIZER HOMOLOG"/>
    <property type="match status" value="1"/>
</dbReference>
<dbReference type="GO" id="GO:0036396">
    <property type="term" value="C:RNA N6-methyladenosine methyltransferase complex"/>
    <property type="evidence" value="ECO:0007669"/>
    <property type="project" value="TreeGrafter"/>
</dbReference>
<evidence type="ECO:0000256" key="5">
    <source>
        <dbReference type="ARBA" id="ARBA00023242"/>
    </source>
</evidence>
<name>A0AAV8R052_ENSVE</name>
<dbReference type="GO" id="GO:0005634">
    <property type="term" value="C:nucleus"/>
    <property type="evidence" value="ECO:0007669"/>
    <property type="project" value="UniProtKB-SubCell"/>
</dbReference>
<protein>
    <recommendedName>
        <fullName evidence="7">Virilizer N-terminal domain-containing protein</fullName>
    </recommendedName>
</protein>
<organism evidence="8 9">
    <name type="scientific">Ensete ventricosum</name>
    <name type="common">Abyssinian banana</name>
    <name type="synonym">Musa ensete</name>
    <dbReference type="NCBI Taxonomy" id="4639"/>
    <lineage>
        <taxon>Eukaryota</taxon>
        <taxon>Viridiplantae</taxon>
        <taxon>Streptophyta</taxon>
        <taxon>Embryophyta</taxon>
        <taxon>Tracheophyta</taxon>
        <taxon>Spermatophyta</taxon>
        <taxon>Magnoliopsida</taxon>
        <taxon>Liliopsida</taxon>
        <taxon>Zingiberales</taxon>
        <taxon>Musaceae</taxon>
        <taxon>Ensete</taxon>
    </lineage>
</organism>
<keyword evidence="4" id="KW-0508">mRNA splicing</keyword>
<dbReference type="Proteomes" id="UP001222027">
    <property type="component" value="Unassembled WGS sequence"/>
</dbReference>
<dbReference type="GO" id="GO:0008380">
    <property type="term" value="P:RNA splicing"/>
    <property type="evidence" value="ECO:0007669"/>
    <property type="project" value="UniProtKB-KW"/>
</dbReference>
<evidence type="ECO:0000256" key="3">
    <source>
        <dbReference type="ARBA" id="ARBA00022664"/>
    </source>
</evidence>